<reference evidence="2" key="1">
    <citation type="journal article" date="2014" name="Int. J. Syst. Evol. Microbiol.">
        <title>Complete genome sequence of Corynebacterium casei LMG S-19264T (=DSM 44701T), isolated from a smear-ripened cheese.</title>
        <authorList>
            <consortium name="US DOE Joint Genome Institute (JGI-PGF)"/>
            <person name="Walter F."/>
            <person name="Albersmeier A."/>
            <person name="Kalinowski J."/>
            <person name="Ruckert C."/>
        </authorList>
    </citation>
    <scope>NUCLEOTIDE SEQUENCE</scope>
    <source>
        <strain evidence="2">JCM 31311</strain>
    </source>
</reference>
<keyword evidence="3" id="KW-1185">Reference proteome</keyword>
<dbReference type="RefSeq" id="WP_189093226.1">
    <property type="nucleotide sequence ID" value="NZ_BMQL01000060.1"/>
</dbReference>
<protein>
    <recommendedName>
        <fullName evidence="1">Recombinase domain-containing protein</fullName>
    </recommendedName>
</protein>
<dbReference type="EMBL" id="BMQL01000060">
    <property type="protein sequence ID" value="GGR33574.1"/>
    <property type="molecule type" value="Genomic_DNA"/>
</dbReference>
<dbReference type="Gene3D" id="3.40.50.1390">
    <property type="entry name" value="Resolvase, N-terminal catalytic domain"/>
    <property type="match status" value="1"/>
</dbReference>
<sequence>MTLSLPVPSINAIGGVRVSTDQQTDKYGPERQRSDIHREAARAGLDVTDWVEETVSGANDERAAENRYYELARQYPGLNVIFSHPSRVGRHVEVTVGIARRIHALGGTVYIAGIGSLRDRRNWKEFLRDAVDAESDYSNLIYNLNTGKDDKARRNRWPHGPPPWGYVLERDHRGQSILPVPVPELVPAIRRLYDLAEQGGETFTLDIMRAEGWPARSASGWEPRSLHGILTNSAYMGVRYWHGIRIDFEPIITPEQWYRVQAARQERGTHAGAKGMHPLLLTGFARCALCDRTMVRGANRSFNRLKNGERSTAINVRYYCTKAKSHQCPHRKHWSVKKLDAICWQAFTTEISDPVRLAHIAAPLPSVPKADTSGRMAELRQAIERAWRPFIDGRAGYTEQTAEKLAAPHALELAKLEAEAASAPVVDDRDFVARAREFTQLLAEAQTQEQRRQLLRLLQARFYVGTEGLERLVVSIP</sequence>
<evidence type="ECO:0000259" key="1">
    <source>
        <dbReference type="PROSITE" id="PS51737"/>
    </source>
</evidence>
<evidence type="ECO:0000313" key="2">
    <source>
        <dbReference type="EMBL" id="GGR33574.1"/>
    </source>
</evidence>
<comment type="caution">
    <text evidence="2">The sequence shown here is derived from an EMBL/GenBank/DDBJ whole genome shotgun (WGS) entry which is preliminary data.</text>
</comment>
<dbReference type="SMART" id="SM00857">
    <property type="entry name" value="Resolvase"/>
    <property type="match status" value="1"/>
</dbReference>
<dbReference type="InterPro" id="IPR050639">
    <property type="entry name" value="SSR_resolvase"/>
</dbReference>
<dbReference type="InterPro" id="IPR036162">
    <property type="entry name" value="Resolvase-like_N_sf"/>
</dbReference>
<dbReference type="GO" id="GO:0000150">
    <property type="term" value="F:DNA strand exchange activity"/>
    <property type="evidence" value="ECO:0007669"/>
    <property type="project" value="InterPro"/>
</dbReference>
<feature type="domain" description="Recombinase" evidence="1">
    <location>
        <begin position="163"/>
        <end position="270"/>
    </location>
</feature>
<dbReference type="Pfam" id="PF07508">
    <property type="entry name" value="Recombinase"/>
    <property type="match status" value="1"/>
</dbReference>
<gene>
    <name evidence="2" type="ORF">GCM10008957_49770</name>
</gene>
<dbReference type="Gene3D" id="3.90.1750.20">
    <property type="entry name" value="Putative Large Serine Recombinase, Chain B, Domain 2"/>
    <property type="match status" value="1"/>
</dbReference>
<dbReference type="GO" id="GO:0003677">
    <property type="term" value="F:DNA binding"/>
    <property type="evidence" value="ECO:0007669"/>
    <property type="project" value="InterPro"/>
</dbReference>
<name>A0A918CPA3_9DEIO</name>
<dbReference type="CDD" id="cd00338">
    <property type="entry name" value="Ser_Recombinase"/>
    <property type="match status" value="1"/>
</dbReference>
<dbReference type="Proteomes" id="UP000603865">
    <property type="component" value="Unassembled WGS sequence"/>
</dbReference>
<organism evidence="2 3">
    <name type="scientific">Deinococcus ruber</name>
    <dbReference type="NCBI Taxonomy" id="1848197"/>
    <lineage>
        <taxon>Bacteria</taxon>
        <taxon>Thermotogati</taxon>
        <taxon>Deinococcota</taxon>
        <taxon>Deinococci</taxon>
        <taxon>Deinococcales</taxon>
        <taxon>Deinococcaceae</taxon>
        <taxon>Deinococcus</taxon>
    </lineage>
</organism>
<dbReference type="PANTHER" id="PTHR30461">
    <property type="entry name" value="DNA-INVERTASE FROM LAMBDOID PROPHAGE"/>
    <property type="match status" value="1"/>
</dbReference>
<dbReference type="AlphaFoldDB" id="A0A918CPA3"/>
<evidence type="ECO:0000313" key="3">
    <source>
        <dbReference type="Proteomes" id="UP000603865"/>
    </source>
</evidence>
<accession>A0A918CPA3</accession>
<dbReference type="InterPro" id="IPR011109">
    <property type="entry name" value="DNA_bind_recombinase_dom"/>
</dbReference>
<proteinExistence type="predicted"/>
<dbReference type="InterPro" id="IPR038109">
    <property type="entry name" value="DNA_bind_recomb_sf"/>
</dbReference>
<reference evidence="2" key="2">
    <citation type="submission" date="2020-09" db="EMBL/GenBank/DDBJ databases">
        <authorList>
            <person name="Sun Q."/>
            <person name="Ohkuma M."/>
        </authorList>
    </citation>
    <scope>NUCLEOTIDE SEQUENCE</scope>
    <source>
        <strain evidence="2">JCM 31311</strain>
    </source>
</reference>
<dbReference type="InterPro" id="IPR025827">
    <property type="entry name" value="Zn_ribbon_recom_dom"/>
</dbReference>
<dbReference type="PANTHER" id="PTHR30461:SF23">
    <property type="entry name" value="DNA RECOMBINASE-RELATED"/>
    <property type="match status" value="1"/>
</dbReference>
<dbReference type="PROSITE" id="PS51737">
    <property type="entry name" value="RECOMBINASE_DNA_BIND"/>
    <property type="match status" value="1"/>
</dbReference>
<dbReference type="InterPro" id="IPR006119">
    <property type="entry name" value="Resolv_N"/>
</dbReference>
<dbReference type="SUPFAM" id="SSF53041">
    <property type="entry name" value="Resolvase-like"/>
    <property type="match status" value="1"/>
</dbReference>
<dbReference type="Pfam" id="PF13408">
    <property type="entry name" value="Zn_ribbon_recom"/>
    <property type="match status" value="1"/>
</dbReference>
<dbReference type="Pfam" id="PF00239">
    <property type="entry name" value="Resolvase"/>
    <property type="match status" value="1"/>
</dbReference>